<dbReference type="AlphaFoldDB" id="A0A8S4E7W0"/>
<reference evidence="2" key="1">
    <citation type="submission" date="2020-11" db="EMBL/GenBank/DDBJ databases">
        <authorList>
            <person name="Whiteford S."/>
        </authorList>
    </citation>
    <scope>NUCLEOTIDE SEQUENCE</scope>
</reference>
<dbReference type="Proteomes" id="UP000653454">
    <property type="component" value="Unassembled WGS sequence"/>
</dbReference>
<comment type="caution">
    <text evidence="2">The sequence shown here is derived from an EMBL/GenBank/DDBJ whole genome shotgun (WGS) entry which is preliminary data.</text>
</comment>
<keyword evidence="3" id="KW-1185">Reference proteome</keyword>
<evidence type="ECO:0000313" key="2">
    <source>
        <dbReference type="EMBL" id="CAG9111755.1"/>
    </source>
</evidence>
<accession>A0A8S4E7W0</accession>
<feature type="region of interest" description="Disordered" evidence="1">
    <location>
        <begin position="61"/>
        <end position="80"/>
    </location>
</feature>
<name>A0A8S4E7W0_PLUXY</name>
<sequence length="782" mass="83238">MHFDNKIRASVTWSAGGGGGGGGGETLVAAAATCRAHVATTARARHKQTLRGAVMDKVMGEEGGAEEGGEGRGKRGLSGSMSLRTRKLGRRLSRSMSIVALKLPEKAQSLQRSSSRLMRQASRDKKPRAFHLAVILPDKTQRQVSVSGSATVAEVVSEPLRAAGLAAAGAPSGPLSAPRAVPLGAPLPAPDALAVTPAPAVALLFLGDSKAPVDPRAPASCLEGEVLVTELQPPTWDGKDLETFIAWEKIYASTLLSAVELYGRPLLRAGALLPEEFTLLFHALATVAAASAALTERMRKYIDSGLLLTGDHVPGDEREGRATASEDKERSILTELVQEGVLNQRDIEENSIITASDLNEQENSADHDENQSVSSTSISLRKQVDINIDCSESIADSSIIESVGNVTTVTIKSGQCCADHRASQHVSENVWANVRWDFLNPADFGYDQVRSVKRSRSESAITPAPRRRNEDVYETLRDIEKESCGSITPYESIEDLYDCIKNAQFGGAGESSPSSAGAEPAFPDYYQAGSARHSSACSDNSGASSAFPLSKCGSSDVTGAFASCESTSGGGSLAGAAGGAGDSESAVLLRQLFTGELLDAYGEFLAAYPAARALLRRKTRRDDHFAALADIRRGAARHSIQDYLQLPPCSRTLSKQPLEPTSQHPVSKGITTTSMQRTRRPGHTLDPHQQLGTAPLHFGRSASRAILSWSTQHSATMLHCRLIPTHRGHRHCSITPTHWGLLTALTVPTHCGLRGTGWQSRLSAALKTIALRSRWGSDVADS</sequence>
<feature type="compositionally biased region" description="Polar residues" evidence="1">
    <location>
        <begin position="655"/>
        <end position="676"/>
    </location>
</feature>
<evidence type="ECO:0000256" key="1">
    <source>
        <dbReference type="SAM" id="MobiDB-lite"/>
    </source>
</evidence>
<gene>
    <name evidence="2" type="ORF">PLXY2_LOCUS4733</name>
</gene>
<feature type="region of interest" description="Disordered" evidence="1">
    <location>
        <begin position="655"/>
        <end position="694"/>
    </location>
</feature>
<protein>
    <submittedName>
        <fullName evidence="2">(diamondback moth) hypothetical protein</fullName>
    </submittedName>
</protein>
<evidence type="ECO:0000313" key="3">
    <source>
        <dbReference type="Proteomes" id="UP000653454"/>
    </source>
</evidence>
<proteinExistence type="predicted"/>
<organism evidence="2 3">
    <name type="scientific">Plutella xylostella</name>
    <name type="common">Diamondback moth</name>
    <name type="synonym">Plutella maculipennis</name>
    <dbReference type="NCBI Taxonomy" id="51655"/>
    <lineage>
        <taxon>Eukaryota</taxon>
        <taxon>Metazoa</taxon>
        <taxon>Ecdysozoa</taxon>
        <taxon>Arthropoda</taxon>
        <taxon>Hexapoda</taxon>
        <taxon>Insecta</taxon>
        <taxon>Pterygota</taxon>
        <taxon>Neoptera</taxon>
        <taxon>Endopterygota</taxon>
        <taxon>Lepidoptera</taxon>
        <taxon>Glossata</taxon>
        <taxon>Ditrysia</taxon>
        <taxon>Yponomeutoidea</taxon>
        <taxon>Plutellidae</taxon>
        <taxon>Plutella</taxon>
    </lineage>
</organism>
<dbReference type="EMBL" id="CAJHNJ030000013">
    <property type="protein sequence ID" value="CAG9111755.1"/>
    <property type="molecule type" value="Genomic_DNA"/>
</dbReference>